<reference evidence="1" key="1">
    <citation type="submission" date="2020-06" db="EMBL/GenBank/DDBJ databases">
        <title>Draft genome of Bugula neritina, a colonial animal packing powerful symbionts and potential medicines.</title>
        <authorList>
            <person name="Rayko M."/>
        </authorList>
    </citation>
    <scope>NUCLEOTIDE SEQUENCE [LARGE SCALE GENOMIC DNA]</scope>
    <source>
        <strain evidence="1">Kwan_BN1</strain>
    </source>
</reference>
<organism evidence="1 2">
    <name type="scientific">Bugula neritina</name>
    <name type="common">Brown bryozoan</name>
    <name type="synonym">Sertularia neritina</name>
    <dbReference type="NCBI Taxonomy" id="10212"/>
    <lineage>
        <taxon>Eukaryota</taxon>
        <taxon>Metazoa</taxon>
        <taxon>Spiralia</taxon>
        <taxon>Lophotrochozoa</taxon>
        <taxon>Bryozoa</taxon>
        <taxon>Gymnolaemata</taxon>
        <taxon>Cheilostomatida</taxon>
        <taxon>Flustrina</taxon>
        <taxon>Buguloidea</taxon>
        <taxon>Bugulidae</taxon>
        <taxon>Bugula</taxon>
    </lineage>
</organism>
<comment type="caution">
    <text evidence="1">The sequence shown here is derived from an EMBL/GenBank/DDBJ whole genome shotgun (WGS) entry which is preliminary data.</text>
</comment>
<name>A0A7J7J1Q3_BUGNE</name>
<evidence type="ECO:0000313" key="2">
    <source>
        <dbReference type="Proteomes" id="UP000593567"/>
    </source>
</evidence>
<evidence type="ECO:0000313" key="1">
    <source>
        <dbReference type="EMBL" id="KAF6020100.1"/>
    </source>
</evidence>
<proteinExistence type="predicted"/>
<protein>
    <submittedName>
        <fullName evidence="1">Uncharacterized protein</fullName>
    </submittedName>
</protein>
<sequence>MTLHTVGPKCEELSRLHSLCTESLCYKQKLASKQSAMYEHVDQLLVNELYQKVMDLMARYEMRKYSLRERISKLFTPNKSGKKEKQSKSRAPSLPALSFLKTPSADDIIEKVKPDPGKLMKRRISLNIFKLPSYADSKESKLYSPELSPEIVCPTNSSMKVCAVVHAVVLAARAIIVLCQACSLYVVDIT</sequence>
<gene>
    <name evidence="1" type="ORF">EB796_021597</name>
</gene>
<keyword evidence="2" id="KW-1185">Reference proteome</keyword>
<dbReference type="Proteomes" id="UP000593567">
    <property type="component" value="Unassembled WGS sequence"/>
</dbReference>
<accession>A0A7J7J1Q3</accession>
<dbReference type="AlphaFoldDB" id="A0A7J7J1Q3"/>
<dbReference type="EMBL" id="VXIV02003193">
    <property type="protein sequence ID" value="KAF6020100.1"/>
    <property type="molecule type" value="Genomic_DNA"/>
</dbReference>